<evidence type="ECO:0000313" key="2">
    <source>
        <dbReference type="Proteomes" id="UP000269669"/>
    </source>
</evidence>
<reference evidence="1 2" key="1">
    <citation type="submission" date="2018-12" db="EMBL/GenBank/DDBJ databases">
        <title>Sequencing of bacterial isolates from soil warming experiment in Harvard Forest, Massachusetts, USA.</title>
        <authorList>
            <person name="Deangelis K."/>
        </authorList>
    </citation>
    <scope>NUCLEOTIDE SEQUENCE [LARGE SCALE GENOMIC DNA]</scope>
    <source>
        <strain evidence="1 2">EB153</strain>
    </source>
</reference>
<protein>
    <submittedName>
        <fullName evidence="1">Uncharacterized protein</fullName>
    </submittedName>
</protein>
<dbReference type="EMBL" id="RSDW01000001">
    <property type="protein sequence ID" value="RSL17700.1"/>
    <property type="molecule type" value="Genomic_DNA"/>
</dbReference>
<evidence type="ECO:0000313" key="1">
    <source>
        <dbReference type="EMBL" id="RSL17700.1"/>
    </source>
</evidence>
<proteinExistence type="predicted"/>
<comment type="caution">
    <text evidence="1">The sequence shown here is derived from an EMBL/GenBank/DDBJ whole genome shotgun (WGS) entry which is preliminary data.</text>
</comment>
<organism evidence="1 2">
    <name type="scientific">Edaphobacter aggregans</name>
    <dbReference type="NCBI Taxonomy" id="570835"/>
    <lineage>
        <taxon>Bacteria</taxon>
        <taxon>Pseudomonadati</taxon>
        <taxon>Acidobacteriota</taxon>
        <taxon>Terriglobia</taxon>
        <taxon>Terriglobales</taxon>
        <taxon>Acidobacteriaceae</taxon>
        <taxon>Edaphobacter</taxon>
    </lineage>
</organism>
<keyword evidence="2" id="KW-1185">Reference proteome</keyword>
<name>A0A3R9QBE0_9BACT</name>
<gene>
    <name evidence="1" type="ORF">EDE15_3238</name>
</gene>
<accession>A0A3R9QBE0</accession>
<dbReference type="AlphaFoldDB" id="A0A3R9QBE0"/>
<sequence>MDFHCGQDISSISLAIYVYNLGNARTAGIQL</sequence>
<dbReference type="Proteomes" id="UP000269669">
    <property type="component" value="Unassembled WGS sequence"/>
</dbReference>